<dbReference type="SMART" id="SM00448">
    <property type="entry name" value="REC"/>
    <property type="match status" value="1"/>
</dbReference>
<comment type="catalytic activity">
    <reaction evidence="1">
        <text>ATP + protein L-histidine = ADP + protein N-phospho-L-histidine.</text>
        <dbReference type="EC" id="2.7.13.3"/>
    </reaction>
</comment>
<dbReference type="InterPro" id="IPR001789">
    <property type="entry name" value="Sig_transdc_resp-reg_receiver"/>
</dbReference>
<proteinExistence type="predicted"/>
<evidence type="ECO:0000256" key="1">
    <source>
        <dbReference type="ARBA" id="ARBA00000085"/>
    </source>
</evidence>
<reference evidence="6" key="1">
    <citation type="submission" date="2022-04" db="EMBL/GenBank/DDBJ databases">
        <title>Complete genome sequence of a cyanobacterium, Nostoc sp. SO-36, isolated in Antarctica.</title>
        <authorList>
            <person name="Kanesaki Y."/>
            <person name="Effendi D."/>
            <person name="Sakamoto T."/>
            <person name="Ohtani S."/>
            <person name="Awai K."/>
        </authorList>
    </citation>
    <scope>NUCLEOTIDE SEQUENCE</scope>
    <source>
        <strain evidence="6">SO-36</strain>
    </source>
</reference>
<dbReference type="Pfam" id="PF00512">
    <property type="entry name" value="HisKA"/>
    <property type="match status" value="1"/>
</dbReference>
<dbReference type="InterPro" id="IPR050595">
    <property type="entry name" value="Bact_response_regulator"/>
</dbReference>
<gene>
    <name evidence="6" type="ORF">ANSO36C_28340</name>
</gene>
<evidence type="ECO:0000313" key="7">
    <source>
        <dbReference type="Proteomes" id="UP001055453"/>
    </source>
</evidence>
<evidence type="ECO:0000256" key="2">
    <source>
        <dbReference type="ARBA" id="ARBA00012438"/>
    </source>
</evidence>
<dbReference type="SMART" id="SM00388">
    <property type="entry name" value="HisKA"/>
    <property type="match status" value="1"/>
</dbReference>
<accession>A0ABN6Q6H7</accession>
<name>A0ABN6Q6H7_NOSCO</name>
<feature type="modified residue" description="4-aspartylphosphate" evidence="4">
    <location>
        <position position="65"/>
    </location>
</feature>
<sequence length="259" mass="29537">MTNILSSKEITEKVKILIVEDEYILALNLQESLELLGYTVSDIADSAETAIDKAAELLPNLVLMDIRLRGEMDGIEAAQLIWNRLQIPVVYITGHSDKSTVERAKMTFAFGYILKPVKEQQLYVAIQTALNCYQREQLSQLQRLNQLKKNFLGTASHEMRIPLLNIQMTISVLENLMEREGILNSELLSPFESVAGYLTILRQQSEEGLELVNNLLSLQMIDTDVYPLELTSFQLQDWLPQIALYFRETRSFSATDFSN</sequence>
<evidence type="ECO:0000259" key="5">
    <source>
        <dbReference type="PROSITE" id="PS50110"/>
    </source>
</evidence>
<dbReference type="CDD" id="cd17534">
    <property type="entry name" value="REC_DC-like"/>
    <property type="match status" value="1"/>
</dbReference>
<dbReference type="InterPro" id="IPR003661">
    <property type="entry name" value="HisK_dim/P_dom"/>
</dbReference>
<dbReference type="EMBL" id="AP025732">
    <property type="protein sequence ID" value="BDI17032.1"/>
    <property type="molecule type" value="Genomic_DNA"/>
</dbReference>
<organism evidence="6 7">
    <name type="scientific">Nostoc cf. commune SO-36</name>
    <dbReference type="NCBI Taxonomy" id="449208"/>
    <lineage>
        <taxon>Bacteria</taxon>
        <taxon>Bacillati</taxon>
        <taxon>Cyanobacteriota</taxon>
        <taxon>Cyanophyceae</taxon>
        <taxon>Nostocales</taxon>
        <taxon>Nostocaceae</taxon>
        <taxon>Nostoc</taxon>
    </lineage>
</organism>
<evidence type="ECO:0000313" key="6">
    <source>
        <dbReference type="EMBL" id="BDI17032.1"/>
    </source>
</evidence>
<dbReference type="Gene3D" id="3.40.50.2300">
    <property type="match status" value="1"/>
</dbReference>
<dbReference type="RefSeq" id="WP_251960023.1">
    <property type="nucleotide sequence ID" value="NZ_AP025732.1"/>
</dbReference>
<dbReference type="Pfam" id="PF00072">
    <property type="entry name" value="Response_reg"/>
    <property type="match status" value="1"/>
</dbReference>
<dbReference type="SUPFAM" id="SSF47384">
    <property type="entry name" value="Homodimeric domain of signal transducing histidine kinase"/>
    <property type="match status" value="1"/>
</dbReference>
<keyword evidence="3 4" id="KW-0597">Phosphoprotein</keyword>
<evidence type="ECO:0000256" key="4">
    <source>
        <dbReference type="PROSITE-ProRule" id="PRU00169"/>
    </source>
</evidence>
<dbReference type="Gene3D" id="1.10.287.130">
    <property type="match status" value="1"/>
</dbReference>
<dbReference type="InterPro" id="IPR036097">
    <property type="entry name" value="HisK_dim/P_sf"/>
</dbReference>
<dbReference type="SUPFAM" id="SSF52172">
    <property type="entry name" value="CheY-like"/>
    <property type="match status" value="1"/>
</dbReference>
<dbReference type="PANTHER" id="PTHR44591">
    <property type="entry name" value="STRESS RESPONSE REGULATOR PROTEIN 1"/>
    <property type="match status" value="1"/>
</dbReference>
<keyword evidence="7" id="KW-1185">Reference proteome</keyword>
<feature type="domain" description="Response regulatory" evidence="5">
    <location>
        <begin position="15"/>
        <end position="130"/>
    </location>
</feature>
<protein>
    <recommendedName>
        <fullName evidence="2">histidine kinase</fullName>
        <ecNumber evidence="2">2.7.13.3</ecNumber>
    </recommendedName>
</protein>
<dbReference type="Proteomes" id="UP001055453">
    <property type="component" value="Chromosome"/>
</dbReference>
<dbReference type="EC" id="2.7.13.3" evidence="2"/>
<dbReference type="CDD" id="cd00082">
    <property type="entry name" value="HisKA"/>
    <property type="match status" value="1"/>
</dbReference>
<evidence type="ECO:0000256" key="3">
    <source>
        <dbReference type="ARBA" id="ARBA00022553"/>
    </source>
</evidence>
<dbReference type="PANTHER" id="PTHR44591:SF23">
    <property type="entry name" value="CHEY SUBFAMILY"/>
    <property type="match status" value="1"/>
</dbReference>
<dbReference type="PROSITE" id="PS50110">
    <property type="entry name" value="RESPONSE_REGULATORY"/>
    <property type="match status" value="1"/>
</dbReference>
<dbReference type="InterPro" id="IPR011006">
    <property type="entry name" value="CheY-like_superfamily"/>
</dbReference>